<evidence type="ECO:0000256" key="2">
    <source>
        <dbReference type="ARBA" id="ARBA00009409"/>
    </source>
</evidence>
<protein>
    <recommendedName>
        <fullName evidence="10">Formamidopyrimidine-DNA glycosylase catalytic domain-containing protein</fullName>
    </recommendedName>
</protein>
<dbReference type="PROSITE" id="PS51068">
    <property type="entry name" value="FPG_CAT"/>
    <property type="match status" value="1"/>
</dbReference>
<dbReference type="SMART" id="SM01232">
    <property type="entry name" value="H2TH"/>
    <property type="match status" value="1"/>
</dbReference>
<evidence type="ECO:0000313" key="12">
    <source>
        <dbReference type="Proteomes" id="UP000613030"/>
    </source>
</evidence>
<evidence type="ECO:0000256" key="4">
    <source>
        <dbReference type="ARBA" id="ARBA00022801"/>
    </source>
</evidence>
<dbReference type="InterPro" id="IPR035937">
    <property type="entry name" value="FPG_N"/>
</dbReference>
<proteinExistence type="inferred from homology"/>
<evidence type="ECO:0000256" key="5">
    <source>
        <dbReference type="ARBA" id="ARBA00023125"/>
    </source>
</evidence>
<dbReference type="Pfam" id="PF01149">
    <property type="entry name" value="Fapy_DNA_glyco"/>
    <property type="match status" value="1"/>
</dbReference>
<dbReference type="PANTHER" id="PTHR22993">
    <property type="entry name" value="FORMAMIDOPYRIMIDINE-DNA GLYCOSYLASE"/>
    <property type="match status" value="1"/>
</dbReference>
<keyword evidence="9" id="KW-0326">Glycosidase</keyword>
<keyword evidence="3" id="KW-0227">DNA damage</keyword>
<evidence type="ECO:0000256" key="6">
    <source>
        <dbReference type="ARBA" id="ARBA00023204"/>
    </source>
</evidence>
<reference evidence="11 12" key="1">
    <citation type="submission" date="2021-01" db="EMBL/GenBank/DDBJ databases">
        <title>Chryseolinea sp. Jin1 Genome sequencing and assembly.</title>
        <authorList>
            <person name="Kim I."/>
        </authorList>
    </citation>
    <scope>NUCLEOTIDE SEQUENCE [LARGE SCALE GENOMIC DNA]</scope>
    <source>
        <strain evidence="11 12">Jin1</strain>
    </source>
</reference>
<keyword evidence="12" id="KW-1185">Reference proteome</keyword>
<comment type="catalytic activity">
    <reaction evidence="1">
        <text>Hydrolysis of DNA containing ring-opened 7-methylguanine residues, releasing 2,6-diamino-4-hydroxy-5-(N-methyl)formamidopyrimidine.</text>
        <dbReference type="EC" id="3.2.2.23"/>
    </reaction>
</comment>
<feature type="domain" description="Formamidopyrimidine-DNA glycosylase catalytic" evidence="10">
    <location>
        <begin position="2"/>
        <end position="105"/>
    </location>
</feature>
<evidence type="ECO:0000256" key="8">
    <source>
        <dbReference type="ARBA" id="ARBA00023268"/>
    </source>
</evidence>
<comment type="caution">
    <text evidence="11">The sequence shown here is derived from an EMBL/GenBank/DDBJ whole genome shotgun (WGS) entry which is preliminary data.</text>
</comment>
<evidence type="ECO:0000256" key="9">
    <source>
        <dbReference type="ARBA" id="ARBA00023295"/>
    </source>
</evidence>
<evidence type="ECO:0000256" key="3">
    <source>
        <dbReference type="ARBA" id="ARBA00022763"/>
    </source>
</evidence>
<organism evidence="11 12">
    <name type="scientific">Chryseolinea lacunae</name>
    <dbReference type="NCBI Taxonomy" id="2801331"/>
    <lineage>
        <taxon>Bacteria</taxon>
        <taxon>Pseudomonadati</taxon>
        <taxon>Bacteroidota</taxon>
        <taxon>Cytophagia</taxon>
        <taxon>Cytophagales</taxon>
        <taxon>Fulvivirgaceae</taxon>
        <taxon>Chryseolinea</taxon>
    </lineage>
</organism>
<dbReference type="SUPFAM" id="SSF46946">
    <property type="entry name" value="S13-like H2TH domain"/>
    <property type="match status" value="1"/>
</dbReference>
<dbReference type="Pfam" id="PF06831">
    <property type="entry name" value="H2TH"/>
    <property type="match status" value="1"/>
</dbReference>
<evidence type="ECO:0000256" key="1">
    <source>
        <dbReference type="ARBA" id="ARBA00001668"/>
    </source>
</evidence>
<dbReference type="InterPro" id="IPR015886">
    <property type="entry name" value="H2TH_FPG"/>
</dbReference>
<dbReference type="InterPro" id="IPR012319">
    <property type="entry name" value="FPG_cat"/>
</dbReference>
<gene>
    <name evidence="11" type="ORF">JI741_22015</name>
</gene>
<dbReference type="EMBL" id="JAERRB010000008">
    <property type="protein sequence ID" value="MBL0743924.1"/>
    <property type="molecule type" value="Genomic_DNA"/>
</dbReference>
<keyword evidence="7" id="KW-0456">Lyase</keyword>
<keyword evidence="6" id="KW-0234">DNA repair</keyword>
<dbReference type="PANTHER" id="PTHR22993:SF9">
    <property type="entry name" value="FORMAMIDOPYRIMIDINE-DNA GLYCOSYLASE"/>
    <property type="match status" value="1"/>
</dbReference>
<comment type="similarity">
    <text evidence="2">Belongs to the FPG family.</text>
</comment>
<sequence>MPELPDLQVFSHNLNTLLKEKKLEKIAVPVAKKLNVPVATLKKKLEGQAVKKVYRDGKELHIQFGKDDVLALHLMMHGNLYRYEDKNANKHTILEMEFNDGTGIALTDWQGQATPTLNPDPSEAPDALADDVDFARLKLLLQKKAAIKNLMLDQKVIRGIGNAYADEILWDAGISPFSISQKIPDTKIKALAKSIRKVLTDAEKQIRKADPDRITGERRDFLVIHNAKKKQSPTGGEILIKVTGGRKTYYTEEQEMFE</sequence>
<keyword evidence="8" id="KW-0511">Multifunctional enzyme</keyword>
<dbReference type="Gene3D" id="1.10.8.50">
    <property type="match status" value="1"/>
</dbReference>
<dbReference type="SMART" id="SM00898">
    <property type="entry name" value="Fapy_DNA_glyco"/>
    <property type="match status" value="1"/>
</dbReference>
<dbReference type="SUPFAM" id="SSF81624">
    <property type="entry name" value="N-terminal domain of MutM-like DNA repair proteins"/>
    <property type="match status" value="1"/>
</dbReference>
<dbReference type="InterPro" id="IPR010979">
    <property type="entry name" value="Ribosomal_uS13-like_H2TH"/>
</dbReference>
<keyword evidence="5" id="KW-0238">DNA-binding</keyword>
<dbReference type="Proteomes" id="UP000613030">
    <property type="component" value="Unassembled WGS sequence"/>
</dbReference>
<name>A0ABS1KWT1_9BACT</name>
<accession>A0ABS1KWT1</accession>
<dbReference type="RefSeq" id="WP_202013526.1">
    <property type="nucleotide sequence ID" value="NZ_JAERRB010000008.1"/>
</dbReference>
<evidence type="ECO:0000259" key="10">
    <source>
        <dbReference type="PROSITE" id="PS51068"/>
    </source>
</evidence>
<dbReference type="Gene3D" id="3.20.190.10">
    <property type="entry name" value="MutM-like, N-terminal"/>
    <property type="match status" value="1"/>
</dbReference>
<keyword evidence="4" id="KW-0378">Hydrolase</keyword>
<evidence type="ECO:0000313" key="11">
    <source>
        <dbReference type="EMBL" id="MBL0743924.1"/>
    </source>
</evidence>
<evidence type="ECO:0000256" key="7">
    <source>
        <dbReference type="ARBA" id="ARBA00023239"/>
    </source>
</evidence>